<evidence type="ECO:0000256" key="1">
    <source>
        <dbReference type="ARBA" id="ARBA00004141"/>
    </source>
</evidence>
<evidence type="ECO:0000256" key="5">
    <source>
        <dbReference type="ARBA" id="ARBA00023122"/>
    </source>
</evidence>
<dbReference type="GO" id="GO:0050660">
    <property type="term" value="F:flavin adenine dinucleotide binding"/>
    <property type="evidence" value="ECO:0007669"/>
    <property type="project" value="InterPro"/>
</dbReference>
<proteinExistence type="predicted"/>
<evidence type="ECO:0000256" key="9">
    <source>
        <dbReference type="SAM" id="Phobius"/>
    </source>
</evidence>
<sequence>MPEFIIITITILLSGFFSGSEMAFVSANRLKLEIESRKNTLTGRSLAYFSEKPEIFLTTTLVGNNIVNVLYATLMAIFLVEPVNRIYNSLFEYEPSVGMVLFIQTMIASVIILLFGEILSKAIFRIQADFMVKVIAVPLRIMNFILRPLIILSNSSSGILVKWLKVGNERSEKIFRRQDVEMIFKELRDSGGSEYIDQDDSEILHNVLELSNKRVRDTMVPRTEIVAIDRNSSIEDLKNLFITSGYSKIPVYQDNIDDVIGVVFAYDLFNNPENIGDILRPVKLIPSSKKSKDLLQEFRQSNVSVAIVIDEYGGTAGMVTIEDLIEEVVGDIQDEYDKTDEVIKKIADNTYVVSGNVELDELEEKYPEIELQDIEDEFETLAGYIISHVGRIPKVNEEILIQGNIFIISKATQSRIETVKIIYGSTA</sequence>
<dbReference type="InterPro" id="IPR000644">
    <property type="entry name" value="CBS_dom"/>
</dbReference>
<dbReference type="GO" id="GO:0005886">
    <property type="term" value="C:plasma membrane"/>
    <property type="evidence" value="ECO:0007669"/>
    <property type="project" value="TreeGrafter"/>
</dbReference>
<dbReference type="InterPro" id="IPR016169">
    <property type="entry name" value="FAD-bd_PCMH_sub2"/>
</dbReference>
<feature type="domain" description="CNNM transmembrane" evidence="11">
    <location>
        <begin position="1"/>
        <end position="200"/>
    </location>
</feature>
<feature type="domain" description="CBS" evidence="10">
    <location>
        <begin position="278"/>
        <end position="335"/>
    </location>
</feature>
<dbReference type="PROSITE" id="PS51371">
    <property type="entry name" value="CBS"/>
    <property type="match status" value="1"/>
</dbReference>
<reference evidence="12 13" key="1">
    <citation type="submission" date="2017-11" db="EMBL/GenBank/DDBJ databases">
        <title>Rhodohalobacter 15182 sp. nov., isolated from a salt lake.</title>
        <authorList>
            <person name="Han S."/>
        </authorList>
    </citation>
    <scope>NUCLEOTIDE SEQUENCE [LARGE SCALE GENOMIC DNA]</scope>
    <source>
        <strain evidence="12 13">15182</strain>
    </source>
</reference>
<comment type="caution">
    <text evidence="12">The sequence shown here is derived from an EMBL/GenBank/DDBJ whole genome shotgun (WGS) entry which is preliminary data.</text>
</comment>
<comment type="subcellular location">
    <subcellularLocation>
        <location evidence="1">Membrane</location>
        <topology evidence="1">Multi-pass membrane protein</topology>
    </subcellularLocation>
</comment>
<evidence type="ECO:0000256" key="6">
    <source>
        <dbReference type="ARBA" id="ARBA00023136"/>
    </source>
</evidence>
<dbReference type="CDD" id="cd04590">
    <property type="entry name" value="CBS_pair_CorC_HlyC_assoc"/>
    <property type="match status" value="1"/>
</dbReference>
<keyword evidence="3" id="KW-0677">Repeat</keyword>
<dbReference type="EMBL" id="PISP01000002">
    <property type="protein sequence ID" value="PKD43560.1"/>
    <property type="molecule type" value="Genomic_DNA"/>
</dbReference>
<keyword evidence="4 8" id="KW-1133">Transmembrane helix</keyword>
<evidence type="ECO:0000259" key="11">
    <source>
        <dbReference type="PROSITE" id="PS51846"/>
    </source>
</evidence>
<dbReference type="SMART" id="SM01091">
    <property type="entry name" value="CorC_HlyC"/>
    <property type="match status" value="1"/>
</dbReference>
<keyword evidence="6 8" id="KW-0472">Membrane</keyword>
<dbReference type="InterPro" id="IPR046342">
    <property type="entry name" value="CBS_dom_sf"/>
</dbReference>
<protein>
    <submittedName>
        <fullName evidence="12">HlyC/CorC family transporter</fullName>
    </submittedName>
</protein>
<evidence type="ECO:0000256" key="2">
    <source>
        <dbReference type="ARBA" id="ARBA00022692"/>
    </source>
</evidence>
<dbReference type="InterPro" id="IPR044751">
    <property type="entry name" value="Ion_transp-like_CBS"/>
</dbReference>
<dbReference type="Gene3D" id="3.10.580.10">
    <property type="entry name" value="CBS-domain"/>
    <property type="match status" value="1"/>
</dbReference>
<organism evidence="12 13">
    <name type="scientific">Rhodohalobacter barkolensis</name>
    <dbReference type="NCBI Taxonomy" id="2053187"/>
    <lineage>
        <taxon>Bacteria</taxon>
        <taxon>Pseudomonadati</taxon>
        <taxon>Balneolota</taxon>
        <taxon>Balneolia</taxon>
        <taxon>Balneolales</taxon>
        <taxon>Balneolaceae</taxon>
        <taxon>Rhodohalobacter</taxon>
    </lineage>
</organism>
<dbReference type="SMART" id="SM00116">
    <property type="entry name" value="CBS"/>
    <property type="match status" value="2"/>
</dbReference>
<dbReference type="Proteomes" id="UP000233398">
    <property type="component" value="Unassembled WGS sequence"/>
</dbReference>
<dbReference type="SUPFAM" id="SSF54631">
    <property type="entry name" value="CBS-domain pair"/>
    <property type="match status" value="1"/>
</dbReference>
<dbReference type="Pfam" id="PF01595">
    <property type="entry name" value="CNNM"/>
    <property type="match status" value="1"/>
</dbReference>
<dbReference type="PANTHER" id="PTHR22777:SF17">
    <property type="entry name" value="UPF0053 PROTEIN SLL0260"/>
    <property type="match status" value="1"/>
</dbReference>
<dbReference type="AlphaFoldDB" id="A0A2N0VH96"/>
<accession>A0A2N0VH96</accession>
<gene>
    <name evidence="12" type="ORF">CWD77_08305</name>
</gene>
<evidence type="ECO:0000259" key="10">
    <source>
        <dbReference type="PROSITE" id="PS51371"/>
    </source>
</evidence>
<feature type="transmembrane region" description="Helical" evidence="9">
    <location>
        <begin position="55"/>
        <end position="79"/>
    </location>
</feature>
<dbReference type="Gene3D" id="3.30.465.10">
    <property type="match status" value="1"/>
</dbReference>
<keyword evidence="5 7" id="KW-0129">CBS domain</keyword>
<dbReference type="OrthoDB" id="9798188at2"/>
<dbReference type="InterPro" id="IPR036318">
    <property type="entry name" value="FAD-bd_PCMH-like_sf"/>
</dbReference>
<dbReference type="RefSeq" id="WP_101073102.1">
    <property type="nucleotide sequence ID" value="NZ_PISP01000002.1"/>
</dbReference>
<dbReference type="SUPFAM" id="SSF56176">
    <property type="entry name" value="FAD-binding/transporter-associated domain-like"/>
    <property type="match status" value="1"/>
</dbReference>
<evidence type="ECO:0000256" key="3">
    <source>
        <dbReference type="ARBA" id="ARBA00022737"/>
    </source>
</evidence>
<dbReference type="Pfam" id="PF03471">
    <property type="entry name" value="CorC_HlyC"/>
    <property type="match status" value="1"/>
</dbReference>
<evidence type="ECO:0000256" key="7">
    <source>
        <dbReference type="PROSITE-ProRule" id="PRU00703"/>
    </source>
</evidence>
<name>A0A2N0VH96_9BACT</name>
<keyword evidence="2 8" id="KW-0812">Transmembrane</keyword>
<dbReference type="InterPro" id="IPR005170">
    <property type="entry name" value="Transptr-assoc_dom"/>
</dbReference>
<dbReference type="Pfam" id="PF00571">
    <property type="entry name" value="CBS"/>
    <property type="match status" value="2"/>
</dbReference>
<evidence type="ECO:0000256" key="8">
    <source>
        <dbReference type="PROSITE-ProRule" id="PRU01193"/>
    </source>
</evidence>
<feature type="transmembrane region" description="Helical" evidence="9">
    <location>
        <begin position="99"/>
        <end position="118"/>
    </location>
</feature>
<evidence type="ECO:0000313" key="12">
    <source>
        <dbReference type="EMBL" id="PKD43560.1"/>
    </source>
</evidence>
<evidence type="ECO:0000256" key="4">
    <source>
        <dbReference type="ARBA" id="ARBA00022989"/>
    </source>
</evidence>
<dbReference type="FunFam" id="3.10.580.10:FF:000002">
    <property type="entry name" value="Magnesium/cobalt efflux protein CorC"/>
    <property type="match status" value="1"/>
</dbReference>
<evidence type="ECO:0000313" key="13">
    <source>
        <dbReference type="Proteomes" id="UP000233398"/>
    </source>
</evidence>
<feature type="transmembrane region" description="Helical" evidence="9">
    <location>
        <begin position="6"/>
        <end position="27"/>
    </location>
</feature>
<keyword evidence="13" id="KW-1185">Reference proteome</keyword>
<dbReference type="InterPro" id="IPR002550">
    <property type="entry name" value="CNNM"/>
</dbReference>
<dbReference type="PANTHER" id="PTHR22777">
    <property type="entry name" value="HEMOLYSIN-RELATED"/>
    <property type="match status" value="1"/>
</dbReference>
<dbReference type="PROSITE" id="PS51846">
    <property type="entry name" value="CNNM"/>
    <property type="match status" value="1"/>
</dbReference>